<protein>
    <submittedName>
        <fullName evidence="1">Uncharacterized protein</fullName>
    </submittedName>
</protein>
<accession>A0AAN1IE49</accession>
<proteinExistence type="predicted"/>
<organism evidence="1 2">
    <name type="scientific">Bifidobacterium breve</name>
    <dbReference type="NCBI Taxonomy" id="1685"/>
    <lineage>
        <taxon>Bacteria</taxon>
        <taxon>Bacillati</taxon>
        <taxon>Actinomycetota</taxon>
        <taxon>Actinomycetes</taxon>
        <taxon>Bifidobacteriales</taxon>
        <taxon>Bifidobacteriaceae</taxon>
        <taxon>Bifidobacterium</taxon>
    </lineage>
</organism>
<dbReference type="EMBL" id="CP023198">
    <property type="protein sequence ID" value="AUE18451.1"/>
    <property type="molecule type" value="Genomic_DNA"/>
</dbReference>
<name>A0AAN1IE49_BIFBR</name>
<evidence type="ECO:0000313" key="1">
    <source>
        <dbReference type="EMBL" id="AUE18451.1"/>
    </source>
</evidence>
<dbReference type="Proteomes" id="UP000232496">
    <property type="component" value="Chromosome"/>
</dbReference>
<reference evidence="1 2" key="1">
    <citation type="submission" date="2017-09" db="EMBL/GenBank/DDBJ databases">
        <title>Comparative genomics and methylome analysis of the gut commensal Bifidobacterium breve.</title>
        <authorList>
            <person name="Bottacini F."/>
            <person name="Morrissey R."/>
            <person name="Roberts R.J."/>
            <person name="James K."/>
            <person name="van Breen J."/>
            <person name="Egan M."/>
            <person name="Lambert J."/>
            <person name="van Limpt K."/>
            <person name="Stanton C."/>
            <person name="Knol J."/>
            <person name="O' Connell Motherway M."/>
            <person name="van Sinderen D."/>
        </authorList>
    </citation>
    <scope>NUCLEOTIDE SEQUENCE [LARGE SCALE GENOMIC DNA]</scope>
    <source>
        <strain evidence="1 2">DRBB29</strain>
    </source>
</reference>
<dbReference type="AlphaFoldDB" id="A0AAN1IE49"/>
<sequence length="107" mass="11384">MYVFELHVPGSLSLGFPRIVLPGLPAPGMRTLHFLMSSTGADGPTATLRIVEGDMVECAGGSERAWFFSTEEPSEAGGVLSVPIDVKRTGDKAWIGYNVLDSPMGDD</sequence>
<gene>
    <name evidence="1" type="ORF">DRBB29_0895</name>
</gene>
<evidence type="ECO:0000313" key="2">
    <source>
        <dbReference type="Proteomes" id="UP000232496"/>
    </source>
</evidence>